<sequence>MHQTIVIGLAVLLLAIVPWDGARSQQVVQVYRSIGGNQPLIRPVQITQSPSGSRLAICDKQGNRIYVIDTDGNPIWTIGSGSVVTQPVLLSFESDDALLYYVKQDQTVYRSREASPELPDTVATVTDSALEGLSIDRVIPLDKGLKGYLVLDQKKATVFRLKADFTLENKLILPGSRKGRLWAPTDMAVDLSGNIIVADEGNCPVQAFTANGKPLFCGSWNLTEAQRSWNASAVGVEPGEVIWVADVTNLYWRVFDRAGIQTAQYPFAPPLFSPNALTITADNLMYVADDNGAIIVLSLP</sequence>
<dbReference type="GO" id="GO:0043161">
    <property type="term" value="P:proteasome-mediated ubiquitin-dependent protein catabolic process"/>
    <property type="evidence" value="ECO:0007669"/>
    <property type="project" value="TreeGrafter"/>
</dbReference>
<dbReference type="SUPFAM" id="SSF75011">
    <property type="entry name" value="3-carboxy-cis,cis-mucoante lactonizing enzyme"/>
    <property type="match status" value="1"/>
</dbReference>
<dbReference type="InterPro" id="IPR001258">
    <property type="entry name" value="NHL_repeat"/>
</dbReference>
<comment type="caution">
    <text evidence="3">The sequence shown here is derived from an EMBL/GenBank/DDBJ whole genome shotgun (WGS) entry which is preliminary data.</text>
</comment>
<dbReference type="GO" id="GO:0000209">
    <property type="term" value="P:protein polyubiquitination"/>
    <property type="evidence" value="ECO:0007669"/>
    <property type="project" value="TreeGrafter"/>
</dbReference>
<dbReference type="PANTHER" id="PTHR24104">
    <property type="entry name" value="E3 UBIQUITIN-PROTEIN LIGASE NHLRC1-RELATED"/>
    <property type="match status" value="1"/>
</dbReference>
<dbReference type="GO" id="GO:0061630">
    <property type="term" value="F:ubiquitin protein ligase activity"/>
    <property type="evidence" value="ECO:0007669"/>
    <property type="project" value="TreeGrafter"/>
</dbReference>
<dbReference type="PROSITE" id="PS51125">
    <property type="entry name" value="NHL"/>
    <property type="match status" value="1"/>
</dbReference>
<keyword evidence="1" id="KW-0677">Repeat</keyword>
<dbReference type="Gene3D" id="2.120.10.30">
    <property type="entry name" value="TolB, C-terminal domain"/>
    <property type="match status" value="2"/>
</dbReference>
<accession>A0A855X4I6</accession>
<evidence type="ECO:0000313" key="4">
    <source>
        <dbReference type="Proteomes" id="UP000250918"/>
    </source>
</evidence>
<dbReference type="PANTHER" id="PTHR24104:SF25">
    <property type="entry name" value="PROTEIN LIN-41"/>
    <property type="match status" value="1"/>
</dbReference>
<evidence type="ECO:0008006" key="5">
    <source>
        <dbReference type="Google" id="ProtNLM"/>
    </source>
</evidence>
<name>A0A855X4I6_9BACT</name>
<protein>
    <recommendedName>
        <fullName evidence="5">SMP-30/Gluconolactonase/LRE-like region domain-containing protein</fullName>
    </recommendedName>
</protein>
<organism evidence="3 4">
    <name type="scientific">candidate division GN15 bacterium</name>
    <dbReference type="NCBI Taxonomy" id="2072418"/>
    <lineage>
        <taxon>Bacteria</taxon>
        <taxon>candidate division GN15</taxon>
    </lineage>
</organism>
<dbReference type="EMBL" id="PQAP01000008">
    <property type="protein sequence ID" value="PWB75576.1"/>
    <property type="molecule type" value="Genomic_DNA"/>
</dbReference>
<reference evidence="3 4" key="1">
    <citation type="journal article" date="2018" name="ISME J.">
        <title>A methanotrophic archaeon couples anaerobic oxidation of methane to Fe(III) reduction.</title>
        <authorList>
            <person name="Cai C."/>
            <person name="Leu A.O."/>
            <person name="Xie G.J."/>
            <person name="Guo J."/>
            <person name="Feng Y."/>
            <person name="Zhao J.X."/>
            <person name="Tyson G.W."/>
            <person name="Yuan Z."/>
            <person name="Hu S."/>
        </authorList>
    </citation>
    <scope>NUCLEOTIDE SEQUENCE [LARGE SCALE GENOMIC DNA]</scope>
    <source>
        <strain evidence="3">FeB_12</strain>
    </source>
</reference>
<feature type="repeat" description="NHL" evidence="2">
    <location>
        <begin position="175"/>
        <end position="211"/>
    </location>
</feature>
<dbReference type="InterPro" id="IPR050952">
    <property type="entry name" value="TRIM-NHL_E3_ligases"/>
</dbReference>
<evidence type="ECO:0000256" key="1">
    <source>
        <dbReference type="ARBA" id="ARBA00022737"/>
    </source>
</evidence>
<dbReference type="Proteomes" id="UP000250918">
    <property type="component" value="Unassembled WGS sequence"/>
</dbReference>
<evidence type="ECO:0000256" key="2">
    <source>
        <dbReference type="PROSITE-ProRule" id="PRU00504"/>
    </source>
</evidence>
<dbReference type="AlphaFoldDB" id="A0A855X4I6"/>
<gene>
    <name evidence="3" type="ORF">C3F09_02085</name>
</gene>
<dbReference type="InterPro" id="IPR011042">
    <property type="entry name" value="6-blade_b-propeller_TolB-like"/>
</dbReference>
<proteinExistence type="predicted"/>
<dbReference type="GO" id="GO:0008270">
    <property type="term" value="F:zinc ion binding"/>
    <property type="evidence" value="ECO:0007669"/>
    <property type="project" value="UniProtKB-KW"/>
</dbReference>
<evidence type="ECO:0000313" key="3">
    <source>
        <dbReference type="EMBL" id="PWB75576.1"/>
    </source>
</evidence>